<dbReference type="SMART" id="SM00456">
    <property type="entry name" value="WW"/>
    <property type="match status" value="3"/>
</dbReference>
<dbReference type="SUPFAM" id="SSF51045">
    <property type="entry name" value="WW domain"/>
    <property type="match status" value="3"/>
</dbReference>
<dbReference type="FunFam" id="3.30.2160.10:FF:000001">
    <property type="entry name" value="E3 ubiquitin-protein ligase NEDD4-like"/>
    <property type="match status" value="1"/>
</dbReference>
<dbReference type="CDD" id="cd00201">
    <property type="entry name" value="WW"/>
    <property type="match status" value="3"/>
</dbReference>
<dbReference type="PANTHER" id="PTHR11254:SF440">
    <property type="entry name" value="E3 UBIQUITIN-PROTEIN LIGASE NEDD-4"/>
    <property type="match status" value="1"/>
</dbReference>
<evidence type="ECO:0000313" key="16">
    <source>
        <dbReference type="Proteomes" id="UP000027265"/>
    </source>
</evidence>
<dbReference type="PROSITE" id="PS50004">
    <property type="entry name" value="C2"/>
    <property type="match status" value="1"/>
</dbReference>
<feature type="domain" description="WW" evidence="13">
    <location>
        <begin position="382"/>
        <end position="415"/>
    </location>
</feature>
<dbReference type="Gene3D" id="3.30.2160.10">
    <property type="entry name" value="Hect, E3 ligase catalytic domain"/>
    <property type="match status" value="1"/>
</dbReference>
<dbReference type="FunFam" id="2.20.70.10:FF:000017">
    <property type="entry name" value="E3 ubiquitin-protein ligase"/>
    <property type="match status" value="1"/>
</dbReference>
<dbReference type="PROSITE" id="PS50020">
    <property type="entry name" value="WW_DOMAIN_2"/>
    <property type="match status" value="3"/>
</dbReference>
<dbReference type="FunFam" id="3.30.2410.10:FF:000001">
    <property type="entry name" value="E3 ubiquitin-protein ligase NEDD4-like"/>
    <property type="match status" value="1"/>
</dbReference>
<dbReference type="HOGENOM" id="CLU_002173_0_0_1"/>
<dbReference type="GO" id="GO:0016567">
    <property type="term" value="P:protein ubiquitination"/>
    <property type="evidence" value="ECO:0007669"/>
    <property type="project" value="UniProtKB-UniPathway"/>
</dbReference>
<evidence type="ECO:0000256" key="8">
    <source>
        <dbReference type="PIRNR" id="PIRNR001569"/>
    </source>
</evidence>
<dbReference type="PIRSF" id="PIRSF001569">
    <property type="entry name" value="E3_ub_ligase_SMURF1"/>
    <property type="match status" value="1"/>
</dbReference>
<feature type="active site" description="Glycyl thioester intermediate" evidence="9 10">
    <location>
        <position position="773"/>
    </location>
</feature>
<evidence type="ECO:0000256" key="1">
    <source>
        <dbReference type="ARBA" id="ARBA00000885"/>
    </source>
</evidence>
<dbReference type="InterPro" id="IPR050409">
    <property type="entry name" value="E3_ubiq-protein_ligase"/>
</dbReference>
<evidence type="ECO:0000256" key="5">
    <source>
        <dbReference type="ARBA" id="ARBA00022679"/>
    </source>
</evidence>
<feature type="domain" description="HECT" evidence="14">
    <location>
        <begin position="472"/>
        <end position="805"/>
    </location>
</feature>
<dbReference type="Gene3D" id="3.90.1750.10">
    <property type="entry name" value="Hect, E3 ligase catalytic domains"/>
    <property type="match status" value="1"/>
</dbReference>
<organism evidence="15 16">
    <name type="scientific">Jaapia argillacea MUCL 33604</name>
    <dbReference type="NCBI Taxonomy" id="933084"/>
    <lineage>
        <taxon>Eukaryota</taxon>
        <taxon>Fungi</taxon>
        <taxon>Dikarya</taxon>
        <taxon>Basidiomycota</taxon>
        <taxon>Agaricomycotina</taxon>
        <taxon>Agaricomycetes</taxon>
        <taxon>Agaricomycetidae</taxon>
        <taxon>Jaapiales</taxon>
        <taxon>Jaapiaceae</taxon>
        <taxon>Jaapia</taxon>
    </lineage>
</organism>
<dbReference type="GO" id="GO:0061630">
    <property type="term" value="F:ubiquitin protein ligase activity"/>
    <property type="evidence" value="ECO:0007669"/>
    <property type="project" value="UniProtKB-EC"/>
</dbReference>
<dbReference type="InterPro" id="IPR001202">
    <property type="entry name" value="WW_dom"/>
</dbReference>
<dbReference type="Pfam" id="PF00632">
    <property type="entry name" value="HECT"/>
    <property type="match status" value="1"/>
</dbReference>
<dbReference type="GO" id="GO:0005737">
    <property type="term" value="C:cytoplasm"/>
    <property type="evidence" value="ECO:0007669"/>
    <property type="project" value="UniProtKB-SubCell"/>
</dbReference>
<protein>
    <recommendedName>
        <fullName evidence="8">E3 ubiquitin-protein ligase</fullName>
        <ecNumber evidence="8">2.3.2.26</ecNumber>
    </recommendedName>
</protein>
<keyword evidence="16" id="KW-1185">Reference proteome</keyword>
<keyword evidence="7 8" id="KW-0833">Ubl conjugation pathway</keyword>
<dbReference type="InParanoid" id="A0A067PJI1"/>
<dbReference type="InterPro" id="IPR035983">
    <property type="entry name" value="Hect_E3_ubiquitin_ligase"/>
</dbReference>
<dbReference type="SUPFAM" id="SSF49562">
    <property type="entry name" value="C2 domain (Calcium/lipid-binding domain, CaLB)"/>
    <property type="match status" value="1"/>
</dbReference>
<dbReference type="PANTHER" id="PTHR11254">
    <property type="entry name" value="HECT DOMAIN UBIQUITIN-PROTEIN LIGASE"/>
    <property type="match status" value="1"/>
</dbReference>
<comment type="catalytic activity">
    <reaction evidence="1 8">
        <text>S-ubiquitinyl-[E2 ubiquitin-conjugating enzyme]-L-cysteine + [acceptor protein]-L-lysine = [E2 ubiquitin-conjugating enzyme]-L-cysteine + N(6)-ubiquitinyl-[acceptor protein]-L-lysine.</text>
        <dbReference type="EC" id="2.3.2.26"/>
    </reaction>
</comment>
<dbReference type="Pfam" id="PF00168">
    <property type="entry name" value="C2"/>
    <property type="match status" value="1"/>
</dbReference>
<evidence type="ECO:0000256" key="7">
    <source>
        <dbReference type="ARBA" id="ARBA00022786"/>
    </source>
</evidence>
<feature type="region of interest" description="Disordered" evidence="11">
    <location>
        <begin position="267"/>
        <end position="384"/>
    </location>
</feature>
<evidence type="ECO:0000256" key="4">
    <source>
        <dbReference type="ARBA" id="ARBA00022490"/>
    </source>
</evidence>
<feature type="domain" description="C2" evidence="12">
    <location>
        <begin position="1"/>
        <end position="72"/>
    </location>
</feature>
<comment type="pathway">
    <text evidence="3 8">Protein modification; protein ubiquitination.</text>
</comment>
<evidence type="ECO:0000256" key="3">
    <source>
        <dbReference type="ARBA" id="ARBA00004906"/>
    </source>
</evidence>
<keyword evidence="4" id="KW-0963">Cytoplasm</keyword>
<evidence type="ECO:0000259" key="13">
    <source>
        <dbReference type="PROSITE" id="PS50020"/>
    </source>
</evidence>
<dbReference type="Gene3D" id="2.20.70.10">
    <property type="match status" value="2"/>
</dbReference>
<keyword evidence="6" id="KW-0677">Repeat</keyword>
<evidence type="ECO:0000256" key="2">
    <source>
        <dbReference type="ARBA" id="ARBA00004496"/>
    </source>
</evidence>
<feature type="domain" description="WW" evidence="13">
    <location>
        <begin position="224"/>
        <end position="257"/>
    </location>
</feature>
<feature type="domain" description="WW" evidence="13">
    <location>
        <begin position="323"/>
        <end position="356"/>
    </location>
</feature>
<feature type="compositionally biased region" description="Pro residues" evidence="11">
    <location>
        <begin position="191"/>
        <end position="203"/>
    </location>
</feature>
<dbReference type="Proteomes" id="UP000027265">
    <property type="component" value="Unassembled WGS sequence"/>
</dbReference>
<name>A0A067PJI1_9AGAM</name>
<dbReference type="PROSITE" id="PS50237">
    <property type="entry name" value="HECT"/>
    <property type="match status" value="1"/>
</dbReference>
<evidence type="ECO:0000256" key="11">
    <source>
        <dbReference type="SAM" id="MobiDB-lite"/>
    </source>
</evidence>
<dbReference type="UniPathway" id="UPA00143"/>
<dbReference type="FunFam" id="3.90.1750.10:FF:000079">
    <property type="entry name" value="E3 ubiquitin-protein ligase"/>
    <property type="match status" value="1"/>
</dbReference>
<dbReference type="InterPro" id="IPR024928">
    <property type="entry name" value="E3_ub_ligase_SMURF1"/>
</dbReference>
<dbReference type="InterPro" id="IPR036020">
    <property type="entry name" value="WW_dom_sf"/>
</dbReference>
<dbReference type="GO" id="GO:0006511">
    <property type="term" value="P:ubiquitin-dependent protein catabolic process"/>
    <property type="evidence" value="ECO:0007669"/>
    <property type="project" value="InterPro"/>
</dbReference>
<feature type="compositionally biased region" description="Low complexity" evidence="11">
    <location>
        <begin position="272"/>
        <end position="319"/>
    </location>
</feature>
<dbReference type="InterPro" id="IPR035892">
    <property type="entry name" value="C2_domain_sf"/>
</dbReference>
<evidence type="ECO:0000313" key="15">
    <source>
        <dbReference type="EMBL" id="KDQ51192.1"/>
    </source>
</evidence>
<evidence type="ECO:0000256" key="6">
    <source>
        <dbReference type="ARBA" id="ARBA00022737"/>
    </source>
</evidence>
<dbReference type="OrthoDB" id="8068875at2759"/>
<feature type="region of interest" description="Disordered" evidence="11">
    <location>
        <begin position="146"/>
        <end position="214"/>
    </location>
</feature>
<evidence type="ECO:0000259" key="12">
    <source>
        <dbReference type="PROSITE" id="PS50004"/>
    </source>
</evidence>
<dbReference type="Pfam" id="PF00397">
    <property type="entry name" value="WW"/>
    <property type="match status" value="3"/>
</dbReference>
<comment type="subcellular location">
    <subcellularLocation>
        <location evidence="2">Cytoplasm</location>
    </subcellularLocation>
</comment>
<dbReference type="SUPFAM" id="SSF56204">
    <property type="entry name" value="Hect, E3 ligase catalytic domain"/>
    <property type="match status" value="1"/>
</dbReference>
<dbReference type="InterPro" id="IPR000008">
    <property type="entry name" value="C2_dom"/>
</dbReference>
<reference evidence="16" key="1">
    <citation type="journal article" date="2014" name="Proc. Natl. Acad. Sci. U.S.A.">
        <title>Extensive sampling of basidiomycete genomes demonstrates inadequacy of the white-rot/brown-rot paradigm for wood decay fungi.</title>
        <authorList>
            <person name="Riley R."/>
            <person name="Salamov A.A."/>
            <person name="Brown D.W."/>
            <person name="Nagy L.G."/>
            <person name="Floudas D."/>
            <person name="Held B.W."/>
            <person name="Levasseur A."/>
            <person name="Lombard V."/>
            <person name="Morin E."/>
            <person name="Otillar R."/>
            <person name="Lindquist E.A."/>
            <person name="Sun H."/>
            <person name="LaButti K.M."/>
            <person name="Schmutz J."/>
            <person name="Jabbour D."/>
            <person name="Luo H."/>
            <person name="Baker S.E."/>
            <person name="Pisabarro A.G."/>
            <person name="Walton J.D."/>
            <person name="Blanchette R.A."/>
            <person name="Henrissat B."/>
            <person name="Martin F."/>
            <person name="Cullen D."/>
            <person name="Hibbett D.S."/>
            <person name="Grigoriev I.V."/>
        </authorList>
    </citation>
    <scope>NUCLEOTIDE SEQUENCE [LARGE SCALE GENOMIC DNA]</scope>
    <source>
        <strain evidence="16">MUCL 33604</strain>
    </source>
</reference>
<evidence type="ECO:0000259" key="14">
    <source>
        <dbReference type="PROSITE" id="PS50237"/>
    </source>
</evidence>
<dbReference type="EC" id="2.3.2.26" evidence="8"/>
<dbReference type="Gene3D" id="3.30.2410.10">
    <property type="entry name" value="Hect, E3 ligase catalytic domain"/>
    <property type="match status" value="1"/>
</dbReference>
<dbReference type="EMBL" id="KL197750">
    <property type="protein sequence ID" value="KDQ51192.1"/>
    <property type="molecule type" value="Genomic_DNA"/>
</dbReference>
<keyword evidence="5 8" id="KW-0808">Transferase</keyword>
<evidence type="ECO:0000256" key="10">
    <source>
        <dbReference type="PROSITE-ProRule" id="PRU00104"/>
    </source>
</evidence>
<dbReference type="Gene3D" id="2.60.40.150">
    <property type="entry name" value="C2 domain"/>
    <property type="match status" value="1"/>
</dbReference>
<gene>
    <name evidence="15" type="ORF">JAAARDRAFT_534576</name>
</gene>
<dbReference type="AlphaFoldDB" id="A0A067PJI1"/>
<dbReference type="SMART" id="SM00119">
    <property type="entry name" value="HECTc"/>
    <property type="match status" value="1"/>
</dbReference>
<dbReference type="CDD" id="cd00078">
    <property type="entry name" value="HECTc"/>
    <property type="match status" value="1"/>
</dbReference>
<sequence>MQKQQTHPIKKSTTPYWNQSIDIAVYPSSVIVIRVHDERKYRNRPDDQSSLGSVTFRLNKLFDLAHDSHRMHTVDLQQSNEGLAVTGQLMFSLTSTHRPTPGPSRAVSASAAIVTPPLNTSVRNRLSLVAPRTTSNVVDAYPYHIEEPQRRPAPPPRHPSSPIPPTTSNPASPPVVPSHPRLDITTLLTPLAPPDPHPTPHQPHQPQTIIPNPTPTPIARVDEAPLPHGWEVRHDETGRPYYVDHNTRTTTWRRPVVSTVPSVAPLNIIPRNSTSSTGSSSNFANTSTSTTPALSPSSSLRATTASPQQQQQGQPASSTDAAIPLPPGWEERRTPEGRPYFADHNTHTTSWIDPRLRSHPRPSQSASTTEPQPQPLQPTNLGPLPAGWEMRLTSTGKIYFVDHNTRTTTFDDPRLPSSLETNAPQYQRDYRRKVVYFRAQPGLKVREGTVDVKVRRNMVFEDSFGAVMAFGDGEELKKRLMIRFEGEEGLDYGGVSREWFFLLSHEMFQPNYGLFQYSTHDNYTLQINPASGINPEHLDYFRFIGRCLGMAVFHRRFLDVYFVQSFYKMMLGKKAALEDLEGVDAELHRGLVWMLENDITDVLEESFCTTEEHFGQLVTIELKPGGEDIPVTEENKKEYVDLLVQYRIVGRLKDQFGAFMKGFGEIIPPSSIALFNEHELEWLIGGVSDVDVDDWAKFTDYRGYTQTDPIIQWFWALVRSWPAERKSRLLQFTTGTSRIPMNGFKDLQGADGPRRFTIDKWGDTKQLPRSHTCFNRLDLPPYEDRESLEKKLLFAIEETEGFAQE</sequence>
<feature type="compositionally biased region" description="Pro residues" evidence="11">
    <location>
        <begin position="151"/>
        <end position="177"/>
    </location>
</feature>
<dbReference type="InterPro" id="IPR000569">
    <property type="entry name" value="HECT_dom"/>
</dbReference>
<dbReference type="PROSITE" id="PS01159">
    <property type="entry name" value="WW_DOMAIN_1"/>
    <property type="match status" value="2"/>
</dbReference>
<dbReference type="STRING" id="933084.A0A067PJI1"/>
<evidence type="ECO:0000256" key="9">
    <source>
        <dbReference type="PIRSR" id="PIRSR001569-1"/>
    </source>
</evidence>
<accession>A0A067PJI1</accession>
<proteinExistence type="predicted"/>